<reference evidence="6 7" key="1">
    <citation type="submission" date="2024-09" db="EMBL/GenBank/DDBJ databases">
        <authorList>
            <person name="Sun Q."/>
            <person name="Mori K."/>
        </authorList>
    </citation>
    <scope>NUCLEOTIDE SEQUENCE [LARGE SCALE GENOMIC DNA]</scope>
    <source>
        <strain evidence="6 7">CCM 7650</strain>
    </source>
</reference>
<dbReference type="Proteomes" id="UP001589797">
    <property type="component" value="Unassembled WGS sequence"/>
</dbReference>
<protein>
    <submittedName>
        <fullName evidence="6">DoxX family protein</fullName>
    </submittedName>
</protein>
<evidence type="ECO:0000256" key="1">
    <source>
        <dbReference type="ARBA" id="ARBA00004141"/>
    </source>
</evidence>
<dbReference type="InterPro" id="IPR032808">
    <property type="entry name" value="DoxX"/>
</dbReference>
<keyword evidence="2 5" id="KW-0812">Transmembrane</keyword>
<evidence type="ECO:0000256" key="5">
    <source>
        <dbReference type="SAM" id="Phobius"/>
    </source>
</evidence>
<sequence>MTATNKNKALHISLWVAQVVLALMFLMAGAMKSTQPVEELAKSMSWVNDFSAGMVKFIGVSELLGGIGLLLPAILRIKPILTPLAAMGLFTVMVFAFAYHVSKGEYGLLPINLVLGTIALFIAWGRYKKVPIQPKA</sequence>
<evidence type="ECO:0000313" key="6">
    <source>
        <dbReference type="EMBL" id="MFC0264194.1"/>
    </source>
</evidence>
<keyword evidence="7" id="KW-1185">Reference proteome</keyword>
<feature type="transmembrane region" description="Helical" evidence="5">
    <location>
        <begin position="107"/>
        <end position="127"/>
    </location>
</feature>
<comment type="caution">
    <text evidence="6">The sequence shown here is derived from an EMBL/GenBank/DDBJ whole genome shotgun (WGS) entry which is preliminary data.</text>
</comment>
<keyword evidence="3 5" id="KW-1133">Transmembrane helix</keyword>
<comment type="subcellular location">
    <subcellularLocation>
        <location evidence="1">Membrane</location>
        <topology evidence="1">Multi-pass membrane protein</topology>
    </subcellularLocation>
</comment>
<organism evidence="6 7">
    <name type="scientific">Fontibacter flavus</name>
    <dbReference type="NCBI Taxonomy" id="654838"/>
    <lineage>
        <taxon>Bacteria</taxon>
        <taxon>Pseudomonadati</taxon>
        <taxon>Bacteroidota</taxon>
        <taxon>Cytophagia</taxon>
        <taxon>Cytophagales</taxon>
        <taxon>Cyclobacteriaceae</taxon>
        <taxon>Fontibacter</taxon>
    </lineage>
</organism>
<accession>A0ABV6FWG4</accession>
<keyword evidence="4 5" id="KW-0472">Membrane</keyword>
<feature type="transmembrane region" description="Helical" evidence="5">
    <location>
        <begin position="12"/>
        <end position="30"/>
    </location>
</feature>
<feature type="transmembrane region" description="Helical" evidence="5">
    <location>
        <begin position="80"/>
        <end position="101"/>
    </location>
</feature>
<evidence type="ECO:0000256" key="3">
    <source>
        <dbReference type="ARBA" id="ARBA00022989"/>
    </source>
</evidence>
<dbReference type="Pfam" id="PF13564">
    <property type="entry name" value="DoxX_2"/>
    <property type="match status" value="1"/>
</dbReference>
<dbReference type="EMBL" id="JBHLWI010000046">
    <property type="protein sequence ID" value="MFC0264194.1"/>
    <property type="molecule type" value="Genomic_DNA"/>
</dbReference>
<feature type="transmembrane region" description="Helical" evidence="5">
    <location>
        <begin position="50"/>
        <end position="73"/>
    </location>
</feature>
<gene>
    <name evidence="6" type="ORF">ACFFIP_15990</name>
</gene>
<evidence type="ECO:0000256" key="2">
    <source>
        <dbReference type="ARBA" id="ARBA00022692"/>
    </source>
</evidence>
<proteinExistence type="predicted"/>
<dbReference type="RefSeq" id="WP_382388709.1">
    <property type="nucleotide sequence ID" value="NZ_JBHLWI010000046.1"/>
</dbReference>
<evidence type="ECO:0000313" key="7">
    <source>
        <dbReference type="Proteomes" id="UP001589797"/>
    </source>
</evidence>
<evidence type="ECO:0000256" key="4">
    <source>
        <dbReference type="ARBA" id="ARBA00023136"/>
    </source>
</evidence>
<name>A0ABV6FWG4_9BACT</name>